<feature type="domain" description="UspA" evidence="2">
    <location>
        <begin position="2"/>
        <end position="147"/>
    </location>
</feature>
<dbReference type="InterPro" id="IPR006016">
    <property type="entry name" value="UspA"/>
</dbReference>
<dbReference type="RefSeq" id="WP_011889461.1">
    <property type="nucleotide sequence ID" value="NZ_CP041698.1"/>
</dbReference>
<dbReference type="PANTHER" id="PTHR46268">
    <property type="entry name" value="STRESS RESPONSE PROTEIN NHAX"/>
    <property type="match status" value="1"/>
</dbReference>
<sequence length="151" mass="15960">MKLLAAIDFSELTEPVVKEAARLADALKAELILLHVHPPVSPALDLYPETEIVTLPAGGDPLPEGEPPTDGERLQGIAEPLRAQGIPTTAITVAGDEVECIISEHMKSNADMIVMGSHGHGALFHLLIGSVSEGVVRRSRCPVLIVPAALR</sequence>
<dbReference type="EMBL" id="RXYK01000014">
    <property type="protein sequence ID" value="RTY36266.1"/>
    <property type="molecule type" value="Genomic_DNA"/>
</dbReference>
<organism evidence="3 4">
    <name type="scientific">Chlorobium phaeovibrioides</name>
    <dbReference type="NCBI Taxonomy" id="1094"/>
    <lineage>
        <taxon>Bacteria</taxon>
        <taxon>Pseudomonadati</taxon>
        <taxon>Chlorobiota</taxon>
        <taxon>Chlorobiia</taxon>
        <taxon>Chlorobiales</taxon>
        <taxon>Chlorobiaceae</taxon>
        <taxon>Chlorobium/Pelodictyon group</taxon>
        <taxon>Chlorobium</taxon>
    </lineage>
</organism>
<dbReference type="InterPro" id="IPR006015">
    <property type="entry name" value="Universal_stress_UspA"/>
</dbReference>
<protein>
    <submittedName>
        <fullName evidence="3">Universal stress protein</fullName>
    </submittedName>
</protein>
<comment type="similarity">
    <text evidence="1">Belongs to the universal stress protein A family.</text>
</comment>
<evidence type="ECO:0000313" key="3">
    <source>
        <dbReference type="EMBL" id="RTY36266.1"/>
    </source>
</evidence>
<evidence type="ECO:0000259" key="2">
    <source>
        <dbReference type="Pfam" id="PF00582"/>
    </source>
</evidence>
<reference evidence="3 4" key="1">
    <citation type="submission" date="2018-12" db="EMBL/GenBank/DDBJ databases">
        <authorList>
            <person name="Lunina O.N."/>
            <person name="Grouzdev D.S."/>
            <person name="Gorlenko V.M."/>
            <person name="Savvichev A.S."/>
        </authorList>
    </citation>
    <scope>NUCLEOTIDE SEQUENCE [LARGE SCALE GENOMIC DNA]</scope>
    <source>
        <strain evidence="3 4">BrKhr-17</strain>
    </source>
</reference>
<accession>A0A3S0U0T9</accession>
<dbReference type="Gene3D" id="3.40.50.620">
    <property type="entry name" value="HUPs"/>
    <property type="match status" value="1"/>
</dbReference>
<evidence type="ECO:0000313" key="4">
    <source>
        <dbReference type="Proteomes" id="UP000279908"/>
    </source>
</evidence>
<evidence type="ECO:0000256" key="1">
    <source>
        <dbReference type="ARBA" id="ARBA00008791"/>
    </source>
</evidence>
<dbReference type="Pfam" id="PF00582">
    <property type="entry name" value="Usp"/>
    <property type="match status" value="1"/>
</dbReference>
<proteinExistence type="inferred from homology"/>
<dbReference type="AlphaFoldDB" id="A0A3S0U0T9"/>
<dbReference type="OMA" id="YIVMGSH"/>
<dbReference type="PRINTS" id="PR01438">
    <property type="entry name" value="UNVRSLSTRESS"/>
</dbReference>
<name>A0A3S0U0T9_CHLPH</name>
<dbReference type="InterPro" id="IPR014729">
    <property type="entry name" value="Rossmann-like_a/b/a_fold"/>
</dbReference>
<dbReference type="CDD" id="cd00293">
    <property type="entry name" value="USP-like"/>
    <property type="match status" value="1"/>
</dbReference>
<gene>
    <name evidence="3" type="ORF">EKD02_08410</name>
</gene>
<comment type="caution">
    <text evidence="3">The sequence shown here is derived from an EMBL/GenBank/DDBJ whole genome shotgun (WGS) entry which is preliminary data.</text>
</comment>
<dbReference type="SUPFAM" id="SSF52402">
    <property type="entry name" value="Adenine nucleotide alpha hydrolases-like"/>
    <property type="match status" value="1"/>
</dbReference>
<dbReference type="PANTHER" id="PTHR46268:SF6">
    <property type="entry name" value="UNIVERSAL STRESS PROTEIN UP12"/>
    <property type="match status" value="1"/>
</dbReference>
<dbReference type="Proteomes" id="UP000279908">
    <property type="component" value="Unassembled WGS sequence"/>
</dbReference>